<evidence type="ECO:0008006" key="3">
    <source>
        <dbReference type="Google" id="ProtNLM"/>
    </source>
</evidence>
<protein>
    <recommendedName>
        <fullName evidence="3">Transcriptional regulator</fullName>
    </recommendedName>
</protein>
<accession>I7C2B8</accession>
<dbReference type="RefSeq" id="WP_014859752.1">
    <property type="nucleotide sequence ID" value="NC_018220.1"/>
</dbReference>
<name>I7C2B8_PSEPT</name>
<dbReference type="AlphaFoldDB" id="I7C2B8"/>
<evidence type="ECO:0000313" key="2">
    <source>
        <dbReference type="Proteomes" id="UP000006503"/>
    </source>
</evidence>
<dbReference type="EMBL" id="CP003734">
    <property type="protein sequence ID" value="AFO47216.1"/>
    <property type="molecule type" value="Genomic_DNA"/>
</dbReference>
<dbReference type="PATRIC" id="fig|1196325.3.peg.1366"/>
<proteinExistence type="predicted"/>
<sequence>MSNEEQAVLMLKGLVSDLSAEEQEQYRDARDRILAIIKEGQPAGLALIVVAAEISAS</sequence>
<dbReference type="KEGG" id="ppx:T1E_1361"/>
<organism evidence="1 2">
    <name type="scientific">Pseudomonas putida (strain DOT-T1E)</name>
    <dbReference type="NCBI Taxonomy" id="1196325"/>
    <lineage>
        <taxon>Bacteria</taxon>
        <taxon>Pseudomonadati</taxon>
        <taxon>Pseudomonadota</taxon>
        <taxon>Gammaproteobacteria</taxon>
        <taxon>Pseudomonadales</taxon>
        <taxon>Pseudomonadaceae</taxon>
        <taxon>Pseudomonas</taxon>
    </lineage>
</organism>
<reference evidence="2" key="1">
    <citation type="journal article" date="2013" name="Microb. Biotechnol.">
        <title>Metabolic potential of the organic-solvent tolerant Pseudomonas putida DOT-T1E deduced from its annotated genome.</title>
        <authorList>
            <person name="Udaondo Z."/>
            <person name="Molina L."/>
            <person name="Daniels C."/>
            <person name="Gomez M.J."/>
            <person name="Molina-Henares M.A."/>
            <person name="Matilla M.A."/>
            <person name="Roca A."/>
            <person name="Fernandez M."/>
            <person name="Duque E."/>
            <person name="Segura A."/>
            <person name="Ramos J.L."/>
        </authorList>
    </citation>
    <scope>NUCLEOTIDE SEQUENCE [LARGE SCALE GENOMIC DNA]</scope>
    <source>
        <strain evidence="2">DOT-T1E</strain>
    </source>
</reference>
<dbReference type="HOGENOM" id="CLU_2993329_0_0_6"/>
<evidence type="ECO:0000313" key="1">
    <source>
        <dbReference type="EMBL" id="AFO47216.1"/>
    </source>
</evidence>
<dbReference type="Proteomes" id="UP000006503">
    <property type="component" value="Chromosome"/>
</dbReference>
<gene>
    <name evidence="1" type="ordered locus">T1E_1361</name>
</gene>